<keyword evidence="7" id="KW-0704">Schiff base</keyword>
<proteinExistence type="predicted"/>
<dbReference type="GO" id="GO:0005829">
    <property type="term" value="C:cytosol"/>
    <property type="evidence" value="ECO:0007669"/>
    <property type="project" value="TreeGrafter"/>
</dbReference>
<keyword evidence="4" id="KW-0620">Polyamine biosynthesis</keyword>
<dbReference type="AlphaFoldDB" id="A0A382UVK3"/>
<keyword evidence="8" id="KW-0670">Pyruvate</keyword>
<evidence type="ECO:0000256" key="2">
    <source>
        <dbReference type="ARBA" id="ARBA00022793"/>
    </source>
</evidence>
<dbReference type="InterPro" id="IPR016067">
    <property type="entry name" value="S-AdoMet_deCO2ase_core"/>
</dbReference>
<evidence type="ECO:0000256" key="8">
    <source>
        <dbReference type="ARBA" id="ARBA00023317"/>
    </source>
</evidence>
<evidence type="ECO:0000256" key="3">
    <source>
        <dbReference type="ARBA" id="ARBA00022813"/>
    </source>
</evidence>
<dbReference type="PANTHER" id="PTHR33866">
    <property type="entry name" value="S-ADENOSYLMETHIONINE DECARBOXYLASE PROENZYME"/>
    <property type="match status" value="1"/>
</dbReference>
<evidence type="ECO:0000313" key="9">
    <source>
        <dbReference type="EMBL" id="SVD38279.1"/>
    </source>
</evidence>
<dbReference type="Pfam" id="PF02675">
    <property type="entry name" value="AdoMet_dc"/>
    <property type="match status" value="1"/>
</dbReference>
<evidence type="ECO:0008006" key="10">
    <source>
        <dbReference type="Google" id="ProtNLM"/>
    </source>
</evidence>
<evidence type="ECO:0000256" key="7">
    <source>
        <dbReference type="ARBA" id="ARBA00023270"/>
    </source>
</evidence>
<sequence length="127" mass="14752">MKKPVHKHLIIRAECNNTPTDQYVVEKWMRELIRDIGMLICKGPISAYVDEPGNRGLTCVTIIETSHVSMHVWDESDPGLVQLDVYTCGPFDTKIVFNKLKKSFDPIKIQWKYLDREHDLKEVPIDK</sequence>
<organism evidence="9">
    <name type="scientific">marine metagenome</name>
    <dbReference type="NCBI Taxonomy" id="408172"/>
    <lineage>
        <taxon>unclassified sequences</taxon>
        <taxon>metagenomes</taxon>
        <taxon>ecological metagenomes</taxon>
    </lineage>
</organism>
<dbReference type="SUPFAM" id="SSF56276">
    <property type="entry name" value="S-adenosylmethionine decarboxylase"/>
    <property type="match status" value="1"/>
</dbReference>
<comment type="cofactor">
    <cofactor evidence="1">
        <name>pyruvate</name>
        <dbReference type="ChEBI" id="CHEBI:15361"/>
    </cofactor>
</comment>
<dbReference type="Gene3D" id="3.60.90.10">
    <property type="entry name" value="S-adenosylmethionine decarboxylase"/>
    <property type="match status" value="1"/>
</dbReference>
<dbReference type="GO" id="GO:0008295">
    <property type="term" value="P:spermidine biosynthetic process"/>
    <property type="evidence" value="ECO:0007669"/>
    <property type="project" value="InterPro"/>
</dbReference>
<dbReference type="PANTHER" id="PTHR33866:SF2">
    <property type="entry name" value="S-ADENOSYLMETHIONINE DECARBOXYLASE PROENZYME"/>
    <property type="match status" value="1"/>
</dbReference>
<evidence type="ECO:0000256" key="6">
    <source>
        <dbReference type="ARBA" id="ARBA00023239"/>
    </source>
</evidence>
<evidence type="ECO:0000256" key="5">
    <source>
        <dbReference type="ARBA" id="ARBA00023145"/>
    </source>
</evidence>
<reference evidence="9" key="1">
    <citation type="submission" date="2018-05" db="EMBL/GenBank/DDBJ databases">
        <authorList>
            <person name="Lanie J.A."/>
            <person name="Ng W.-L."/>
            <person name="Kazmierczak K.M."/>
            <person name="Andrzejewski T.M."/>
            <person name="Davidsen T.M."/>
            <person name="Wayne K.J."/>
            <person name="Tettelin H."/>
            <person name="Glass J.I."/>
            <person name="Rusch D."/>
            <person name="Podicherti R."/>
            <person name="Tsui H.-C.T."/>
            <person name="Winkler M.E."/>
        </authorList>
    </citation>
    <scope>NUCLEOTIDE SEQUENCE</scope>
</reference>
<accession>A0A382UVK3</accession>
<keyword evidence="2" id="KW-0210">Decarboxylase</keyword>
<dbReference type="InterPro" id="IPR003826">
    <property type="entry name" value="AdoMetDC_fam_prok"/>
</dbReference>
<keyword evidence="6" id="KW-0456">Lyase</keyword>
<protein>
    <recommendedName>
        <fullName evidence="10">S-adenosylmethionine decarboxylase proenzyme</fullName>
    </recommendedName>
</protein>
<dbReference type="EMBL" id="UINC01147135">
    <property type="protein sequence ID" value="SVD38279.1"/>
    <property type="molecule type" value="Genomic_DNA"/>
</dbReference>
<evidence type="ECO:0000256" key="1">
    <source>
        <dbReference type="ARBA" id="ARBA00001928"/>
    </source>
</evidence>
<dbReference type="GO" id="GO:0004014">
    <property type="term" value="F:adenosylmethionine decarboxylase activity"/>
    <property type="evidence" value="ECO:0007669"/>
    <property type="project" value="InterPro"/>
</dbReference>
<keyword evidence="5" id="KW-0865">Zymogen</keyword>
<name>A0A382UVK3_9ZZZZ</name>
<evidence type="ECO:0000256" key="4">
    <source>
        <dbReference type="ARBA" id="ARBA00023115"/>
    </source>
</evidence>
<keyword evidence="3" id="KW-0068">Autocatalytic cleavage</keyword>
<gene>
    <name evidence="9" type="ORF">METZ01_LOCUS391133</name>
</gene>